<dbReference type="Proteomes" id="UP000516148">
    <property type="component" value="Chromosome"/>
</dbReference>
<sequence>MGLLDGLLGQVAGNVDIANLAAKVGLTPEQAESAVTALGQAHPEPGDTVATAASTTGISPDILQQVVGHIGGEGSLAQFASLLGASGGADGILGKVGGLLDRDGDGNPLDDIAGLAGGLFGKK</sequence>
<dbReference type="RefSeq" id="WP_187763527.1">
    <property type="nucleotide sequence ID" value="NZ_CP061038.1"/>
</dbReference>
<dbReference type="AlphaFoldDB" id="A0A7H0LNJ1"/>
<accession>A0A7H0LNJ1</accession>
<gene>
    <name evidence="1" type="ORF">H3Z74_08875</name>
</gene>
<organism evidence="1 2">
    <name type="scientific">Sphingomonas alpina</name>
    <dbReference type="NCBI Taxonomy" id="653931"/>
    <lineage>
        <taxon>Bacteria</taxon>
        <taxon>Pseudomonadati</taxon>
        <taxon>Pseudomonadota</taxon>
        <taxon>Alphaproteobacteria</taxon>
        <taxon>Sphingomonadales</taxon>
        <taxon>Sphingomonadaceae</taxon>
        <taxon>Sphingomonas</taxon>
    </lineage>
</organism>
<protein>
    <recommendedName>
        <fullName evidence="3">DUF937 domain-containing protein</fullName>
    </recommendedName>
</protein>
<dbReference type="KEGG" id="spap:H3Z74_08875"/>
<dbReference type="EMBL" id="CP061038">
    <property type="protein sequence ID" value="QNQ11244.1"/>
    <property type="molecule type" value="Genomic_DNA"/>
</dbReference>
<name>A0A7H0LNJ1_9SPHN</name>
<proteinExistence type="predicted"/>
<reference evidence="1 2" key="1">
    <citation type="submission" date="2020-09" db="EMBL/GenBank/DDBJ databases">
        <title>Sphingomonas sp., a new species isolated from pork steak.</title>
        <authorList>
            <person name="Heidler von Heilborn D."/>
        </authorList>
    </citation>
    <scope>NUCLEOTIDE SEQUENCE [LARGE SCALE GENOMIC DNA]</scope>
    <source>
        <strain evidence="2">S8-3T</strain>
    </source>
</reference>
<evidence type="ECO:0000313" key="1">
    <source>
        <dbReference type="EMBL" id="QNQ11244.1"/>
    </source>
</evidence>
<keyword evidence="2" id="KW-1185">Reference proteome</keyword>
<evidence type="ECO:0000313" key="2">
    <source>
        <dbReference type="Proteomes" id="UP000516148"/>
    </source>
</evidence>
<evidence type="ECO:0008006" key="3">
    <source>
        <dbReference type="Google" id="ProtNLM"/>
    </source>
</evidence>